<dbReference type="InterPro" id="IPR003663">
    <property type="entry name" value="Sugar/inositol_transpt"/>
</dbReference>
<feature type="transmembrane region" description="Helical" evidence="9">
    <location>
        <begin position="92"/>
        <end position="111"/>
    </location>
</feature>
<dbReference type="PROSITE" id="PS00217">
    <property type="entry name" value="SUGAR_TRANSPORT_2"/>
    <property type="match status" value="1"/>
</dbReference>
<keyword evidence="7 9" id="KW-0472">Membrane</keyword>
<organism evidence="11 12">
    <name type="scientific">Brevundimonas abyssalis TAR-001</name>
    <dbReference type="NCBI Taxonomy" id="1391729"/>
    <lineage>
        <taxon>Bacteria</taxon>
        <taxon>Pseudomonadati</taxon>
        <taxon>Pseudomonadota</taxon>
        <taxon>Alphaproteobacteria</taxon>
        <taxon>Caulobacterales</taxon>
        <taxon>Caulobacteraceae</taxon>
        <taxon>Brevundimonas</taxon>
    </lineage>
</organism>
<feature type="transmembrane region" description="Helical" evidence="9">
    <location>
        <begin position="439"/>
        <end position="465"/>
    </location>
</feature>
<keyword evidence="5 9" id="KW-0812">Transmembrane</keyword>
<feature type="domain" description="Major facilitator superfamily (MFS) profile" evidence="10">
    <location>
        <begin position="26"/>
        <end position="493"/>
    </location>
</feature>
<feature type="transmembrane region" description="Helical" evidence="9">
    <location>
        <begin position="117"/>
        <end position="138"/>
    </location>
</feature>
<evidence type="ECO:0000256" key="6">
    <source>
        <dbReference type="ARBA" id="ARBA00022989"/>
    </source>
</evidence>
<feature type="transmembrane region" description="Helical" evidence="9">
    <location>
        <begin position="310"/>
        <end position="332"/>
    </location>
</feature>
<dbReference type="Pfam" id="PF00083">
    <property type="entry name" value="Sugar_tr"/>
    <property type="match status" value="1"/>
</dbReference>
<dbReference type="Proteomes" id="UP000016569">
    <property type="component" value="Unassembled WGS sequence"/>
</dbReference>
<feature type="transmembrane region" description="Helical" evidence="9">
    <location>
        <begin position="60"/>
        <end position="80"/>
    </location>
</feature>
<dbReference type="InterPro" id="IPR005828">
    <property type="entry name" value="MFS_sugar_transport-like"/>
</dbReference>
<dbReference type="PROSITE" id="PS50850">
    <property type="entry name" value="MFS"/>
    <property type="match status" value="1"/>
</dbReference>
<protein>
    <submittedName>
        <fullName evidence="11">D-xylose proton-symporter XylE</fullName>
    </submittedName>
</protein>
<evidence type="ECO:0000313" key="12">
    <source>
        <dbReference type="Proteomes" id="UP000016569"/>
    </source>
</evidence>
<evidence type="ECO:0000256" key="5">
    <source>
        <dbReference type="ARBA" id="ARBA00022692"/>
    </source>
</evidence>
<dbReference type="RefSeq" id="WP_021698117.1">
    <property type="nucleotide sequence ID" value="NZ_BATC01000049.1"/>
</dbReference>
<keyword evidence="4" id="KW-1003">Cell membrane</keyword>
<dbReference type="SUPFAM" id="SSF103473">
    <property type="entry name" value="MFS general substrate transporter"/>
    <property type="match status" value="1"/>
</dbReference>
<dbReference type="InterPro" id="IPR050820">
    <property type="entry name" value="MFS_Sugar_Transporter"/>
</dbReference>
<proteinExistence type="inferred from homology"/>
<gene>
    <name evidence="11" type="ORF">MBEBAB_2273</name>
</gene>
<comment type="caution">
    <text evidence="11">The sequence shown here is derived from an EMBL/GenBank/DDBJ whole genome shotgun (WGS) entry which is preliminary data.</text>
</comment>
<feature type="transmembrane region" description="Helical" evidence="9">
    <location>
        <begin position="20"/>
        <end position="40"/>
    </location>
</feature>
<evidence type="ECO:0000259" key="10">
    <source>
        <dbReference type="PROSITE" id="PS50850"/>
    </source>
</evidence>
<dbReference type="NCBIfam" id="TIGR00879">
    <property type="entry name" value="SP"/>
    <property type="match status" value="1"/>
</dbReference>
<dbReference type="InterPro" id="IPR036259">
    <property type="entry name" value="MFS_trans_sf"/>
</dbReference>
<dbReference type="InterPro" id="IPR020846">
    <property type="entry name" value="MFS_dom"/>
</dbReference>
<evidence type="ECO:0000256" key="8">
    <source>
        <dbReference type="RuleBase" id="RU003346"/>
    </source>
</evidence>
<dbReference type="PANTHER" id="PTHR48023">
    <property type="entry name" value="D-XYLOSE-PROTON SYMPORTER-LIKE 2"/>
    <property type="match status" value="1"/>
</dbReference>
<dbReference type="PANTHER" id="PTHR48023:SF4">
    <property type="entry name" value="D-XYLOSE-PROTON SYMPORTER-LIKE 2"/>
    <property type="match status" value="1"/>
</dbReference>
<dbReference type="InterPro" id="IPR005829">
    <property type="entry name" value="Sugar_transporter_CS"/>
</dbReference>
<dbReference type="GO" id="GO:0022857">
    <property type="term" value="F:transmembrane transporter activity"/>
    <property type="evidence" value="ECO:0007669"/>
    <property type="project" value="InterPro"/>
</dbReference>
<accession>A0A8E0TRU1</accession>
<dbReference type="Gene3D" id="1.20.1250.20">
    <property type="entry name" value="MFS general substrate transporter like domains"/>
    <property type="match status" value="2"/>
</dbReference>
<keyword evidence="6 9" id="KW-1133">Transmembrane helix</keyword>
<evidence type="ECO:0000256" key="7">
    <source>
        <dbReference type="ARBA" id="ARBA00023136"/>
    </source>
</evidence>
<evidence type="ECO:0000313" key="11">
    <source>
        <dbReference type="EMBL" id="GAD60023.1"/>
    </source>
</evidence>
<dbReference type="PROSITE" id="PS00216">
    <property type="entry name" value="SUGAR_TRANSPORT_1"/>
    <property type="match status" value="2"/>
</dbReference>
<evidence type="ECO:0000256" key="2">
    <source>
        <dbReference type="ARBA" id="ARBA00010992"/>
    </source>
</evidence>
<dbReference type="PRINTS" id="PR00171">
    <property type="entry name" value="SUGRTRNSPORT"/>
</dbReference>
<evidence type="ECO:0000256" key="9">
    <source>
        <dbReference type="SAM" id="Phobius"/>
    </source>
</evidence>
<dbReference type="CDD" id="cd17359">
    <property type="entry name" value="MFS_XylE_like"/>
    <property type="match status" value="1"/>
</dbReference>
<name>A0A8E0TRU1_9CAUL</name>
<dbReference type="AlphaFoldDB" id="A0A8E0TRU1"/>
<evidence type="ECO:0000256" key="4">
    <source>
        <dbReference type="ARBA" id="ARBA00022475"/>
    </source>
</evidence>
<comment type="similarity">
    <text evidence="2 8">Belongs to the major facilitator superfamily. Sugar transporter (TC 2.A.1.1) family.</text>
</comment>
<feature type="transmembrane region" description="Helical" evidence="9">
    <location>
        <begin position="402"/>
        <end position="427"/>
    </location>
</feature>
<sequence length="502" mass="53512">MTDVNQAGAPPSAELERTNMGLVILTVLVATIGGFLFGYDSGVINGTVEGLRQAFNSEEVGTGFNVASMLLGCAIGAAFAGRAADVWGRRTMMIVAAVLFIVSAWGSGIAGTSTEFVIYRILGGLAVGAASVMAPAYISEIAPAHMRGRLTTIQQIAIISGLFFSFLANYLLANTAGGSTTEFWLGFTTWRWMFWVELIPAVIFFFALFLIPESPRFLVIKGKHEKATEVLGRLFGPKAAGLKVAEIQQSLTADHKPRLSDLIDRNKGGIRMIVWAGIGLAVFQQLVGINIVFYYGAVLWQSVGLSENDALMINVLSGALSIAAVVLGLLVIDRLGRKPMLLVGSVGMAITLGLVAYAFSTGTFMASGTVLEAGTVLNNGTVYDAQTTLSSSFLDLTPQMGLLALVAANIYVMFFNFSWGPVMWVMLGEMFPNQIRGSGLAVSGFAQWIANFGITMSFPIMAAGIGLTLTYGFYALSALVSVFFVLALVHETRGKELEQMTG</sequence>
<feature type="transmembrane region" description="Helical" evidence="9">
    <location>
        <begin position="192"/>
        <end position="211"/>
    </location>
</feature>
<feature type="transmembrane region" description="Helical" evidence="9">
    <location>
        <begin position="273"/>
        <end position="298"/>
    </location>
</feature>
<feature type="transmembrane region" description="Helical" evidence="9">
    <location>
        <begin position="150"/>
        <end position="172"/>
    </location>
</feature>
<reference evidence="12" key="1">
    <citation type="journal article" date="2013" name="Genome Announc.">
        <title>Draft Genome Sequence of the Dimorphic Prosthecate Bacterium Brevundimonas abyssalis TAR-001T.</title>
        <authorList>
            <person name="Tsubouchi T."/>
            <person name="Nishi S."/>
            <person name="Usui K."/>
            <person name="Shimane Y."/>
            <person name="Takaki Y."/>
            <person name="Maruyama T."/>
            <person name="Hatada Y."/>
        </authorList>
    </citation>
    <scope>NUCLEOTIDE SEQUENCE [LARGE SCALE GENOMIC DNA]</scope>
    <source>
        <strain evidence="12">TAR-001</strain>
    </source>
</reference>
<evidence type="ECO:0000256" key="3">
    <source>
        <dbReference type="ARBA" id="ARBA00022448"/>
    </source>
</evidence>
<feature type="transmembrane region" description="Helical" evidence="9">
    <location>
        <begin position="339"/>
        <end position="359"/>
    </location>
</feature>
<dbReference type="EMBL" id="BATC01000049">
    <property type="protein sequence ID" value="GAD60023.1"/>
    <property type="molecule type" value="Genomic_DNA"/>
</dbReference>
<evidence type="ECO:0000256" key="1">
    <source>
        <dbReference type="ARBA" id="ARBA00004651"/>
    </source>
</evidence>
<feature type="transmembrane region" description="Helical" evidence="9">
    <location>
        <begin position="471"/>
        <end position="489"/>
    </location>
</feature>
<keyword evidence="12" id="KW-1185">Reference proteome</keyword>
<dbReference type="OrthoDB" id="5368493at2"/>
<dbReference type="InterPro" id="IPR047984">
    <property type="entry name" value="XylE-like"/>
</dbReference>
<comment type="subcellular location">
    <subcellularLocation>
        <location evidence="1">Cell membrane</location>
        <topology evidence="1">Multi-pass membrane protein</topology>
    </subcellularLocation>
</comment>
<dbReference type="GO" id="GO:0005886">
    <property type="term" value="C:plasma membrane"/>
    <property type="evidence" value="ECO:0007669"/>
    <property type="project" value="UniProtKB-SubCell"/>
</dbReference>
<keyword evidence="3 8" id="KW-0813">Transport</keyword>